<dbReference type="Proteomes" id="UP000070501">
    <property type="component" value="Unassembled WGS sequence"/>
</dbReference>
<organism evidence="3 4">
    <name type="scientific">Microdochium bolleyi</name>
    <dbReference type="NCBI Taxonomy" id="196109"/>
    <lineage>
        <taxon>Eukaryota</taxon>
        <taxon>Fungi</taxon>
        <taxon>Dikarya</taxon>
        <taxon>Ascomycota</taxon>
        <taxon>Pezizomycotina</taxon>
        <taxon>Sordariomycetes</taxon>
        <taxon>Xylariomycetidae</taxon>
        <taxon>Xylariales</taxon>
        <taxon>Microdochiaceae</taxon>
        <taxon>Microdochium</taxon>
    </lineage>
</organism>
<accession>A0A136J288</accession>
<dbReference type="PANTHER" id="PTHR36183">
    <property type="entry name" value="BETA-GLUCURONIDASE"/>
    <property type="match status" value="1"/>
</dbReference>
<dbReference type="Gene3D" id="3.20.20.80">
    <property type="entry name" value="Glycosidases"/>
    <property type="match status" value="1"/>
</dbReference>
<dbReference type="OrthoDB" id="2831684at2759"/>
<name>A0A136J288_9PEZI</name>
<reference evidence="4" key="1">
    <citation type="submission" date="2016-02" db="EMBL/GenBank/DDBJ databases">
        <title>Draft genome sequence of Microdochium bolleyi, a fungal endophyte of beachgrass.</title>
        <authorList>
            <consortium name="DOE Joint Genome Institute"/>
            <person name="David A.S."/>
            <person name="May G."/>
            <person name="Haridas S."/>
            <person name="Lim J."/>
            <person name="Wang M."/>
            <person name="Labutti K."/>
            <person name="Lipzen A."/>
            <person name="Barry K."/>
            <person name="Grigoriev I.V."/>
        </authorList>
    </citation>
    <scope>NUCLEOTIDE SEQUENCE [LARGE SCALE GENOMIC DNA]</scope>
    <source>
        <strain evidence="4">J235TASD1</strain>
    </source>
</reference>
<feature type="chain" id="PRO_5007293388" description="Beta-glucuronidase C-terminal domain-containing protein" evidence="1">
    <location>
        <begin position="23"/>
        <end position="542"/>
    </location>
</feature>
<proteinExistence type="predicted"/>
<dbReference type="InterPro" id="IPR013780">
    <property type="entry name" value="Glyco_hydro_b"/>
</dbReference>
<keyword evidence="4" id="KW-1185">Reference proteome</keyword>
<feature type="domain" description="Beta-glucuronidase C-terminal" evidence="2">
    <location>
        <begin position="430"/>
        <end position="538"/>
    </location>
</feature>
<evidence type="ECO:0000256" key="1">
    <source>
        <dbReference type="SAM" id="SignalP"/>
    </source>
</evidence>
<feature type="signal peptide" evidence="1">
    <location>
        <begin position="1"/>
        <end position="22"/>
    </location>
</feature>
<dbReference type="InterPro" id="IPR031728">
    <property type="entry name" value="GlcAase_C"/>
</dbReference>
<dbReference type="AlphaFoldDB" id="A0A136J288"/>
<sequence length="542" mass="58827">MHTSACSTTGLALLSLASLGLTASVPRQNNGAVTVAIAVPSTVPSTASKTISPNFPGFAFEQSSWVRYAQNGIGTRNNFTNNLIAAVTSRTGGVPIIRLGGTSPDYGKYIPSQQAAALPVAEQDNYQDIGHTSIGPSYWPLTKFFPNAKWMIQVPFADTNVSEAIVWAKTAIDTIGINSIHSLQIGNEPDLYRDDFRGERGIFLGPPAYQGTLDNATYVGNWTKYATAIRRALPSVPNRFFTAFDVAAHVEDQSMASWLLDPKTCYGLGIDAGNNIKEVSHHYYQNVAGRAADLQAGLMTLSVTHRNLDYLKPRIAWLKANRPDTPFIINELGNSLQRTNSYEYQARLGSALWAVDFYLYAMTIGVAAINYQQIMHSGFDLWLPVHSGGLQAQVFANFYSQPFVADFIGNKGKARVVKLNMSNAPANLAAYAAYEDGVPKRIAVANLEYWNQTSSTFARPQTPITLTLPRTVRSVTVTRLNSPAGAGAAADSITYAGSQWDFNLRGQEIKNVRADTRTVAVGSNGVVNILVPFSSAAMIYLS</sequence>
<dbReference type="InterPro" id="IPR017853">
    <property type="entry name" value="GH"/>
</dbReference>
<dbReference type="PANTHER" id="PTHR36183:SF2">
    <property type="entry name" value="BETA-GLUCURONIDASE C-TERMINAL DOMAIN-CONTAINING PROTEIN"/>
    <property type="match status" value="1"/>
</dbReference>
<protein>
    <recommendedName>
        <fullName evidence="2">Beta-glucuronidase C-terminal domain-containing protein</fullName>
    </recommendedName>
</protein>
<evidence type="ECO:0000313" key="4">
    <source>
        <dbReference type="Proteomes" id="UP000070501"/>
    </source>
</evidence>
<gene>
    <name evidence="3" type="ORF">Micbo1qcDRAFT_163046</name>
</gene>
<dbReference type="Pfam" id="PF16862">
    <property type="entry name" value="Glyco_hydro_79C"/>
    <property type="match status" value="1"/>
</dbReference>
<dbReference type="Gene3D" id="2.60.40.1180">
    <property type="entry name" value="Golgi alpha-mannosidase II"/>
    <property type="match status" value="1"/>
</dbReference>
<dbReference type="EMBL" id="KQ964250">
    <property type="protein sequence ID" value="KXJ91351.1"/>
    <property type="molecule type" value="Genomic_DNA"/>
</dbReference>
<dbReference type="InParanoid" id="A0A136J288"/>
<evidence type="ECO:0000313" key="3">
    <source>
        <dbReference type="EMBL" id="KXJ91351.1"/>
    </source>
</evidence>
<keyword evidence="1" id="KW-0732">Signal</keyword>
<dbReference type="InterPro" id="IPR052974">
    <property type="entry name" value="GH79_Enzymes"/>
</dbReference>
<evidence type="ECO:0000259" key="2">
    <source>
        <dbReference type="Pfam" id="PF16862"/>
    </source>
</evidence>
<dbReference type="SUPFAM" id="SSF51445">
    <property type="entry name" value="(Trans)glycosidases"/>
    <property type="match status" value="1"/>
</dbReference>